<reference evidence="3" key="1">
    <citation type="journal article" date="2020" name="J. Am. Chem. Soc.">
        <title>Molecular Basis for the Biosynthesis of an Unusual Chain-Fused Polyketide Gregatin A.</title>
        <authorList>
            <person name="Wang W.-G."/>
            <person name="Wang H."/>
            <person name="Du L.-Q."/>
            <person name="Li M."/>
            <person name="Chen L."/>
            <person name="Yu J."/>
            <person name="Cheng G.-G."/>
            <person name="Zhan M.-T."/>
            <person name="Hu Q.-F."/>
            <person name="Zhang L."/>
            <person name="Yao M."/>
            <person name="Matsuda Y."/>
        </authorList>
    </citation>
    <scope>NUCLEOTIDE SEQUENCE</scope>
    <source>
        <strain evidence="3">Sh18</strain>
    </source>
</reference>
<dbReference type="Pfam" id="PF07876">
    <property type="entry name" value="Dabb"/>
    <property type="match status" value="1"/>
</dbReference>
<sequence>MTLIHIVLFRFKPEVTQEHRDAFLREVKTLKNLPSVKEGRLIVGSPSLTDPIALSKKFEFALVSYHENIAALEEYEASEEHHRVTSTYMFPFDEDLCRFDFEVDPEDEYMCAFGPFALEFGNPGFFGEIWLTNLE</sequence>
<dbReference type="InterPro" id="IPR011008">
    <property type="entry name" value="Dimeric_a/b-barrel"/>
</dbReference>
<protein>
    <submittedName>
        <fullName evidence="3">Putative stress responsive A/B barrel domain protein</fullName>
    </submittedName>
</protein>
<evidence type="ECO:0000256" key="1">
    <source>
        <dbReference type="ARBA" id="ARBA00011738"/>
    </source>
</evidence>
<dbReference type="InterPro" id="IPR044662">
    <property type="entry name" value="HS1/DABB1-like"/>
</dbReference>
<dbReference type="PANTHER" id="PTHR33178">
    <property type="match status" value="1"/>
</dbReference>
<evidence type="ECO:0000313" key="3">
    <source>
        <dbReference type="EMBL" id="BCA42575.1"/>
    </source>
</evidence>
<dbReference type="SUPFAM" id="SSF54909">
    <property type="entry name" value="Dimeric alpha+beta barrel"/>
    <property type="match status" value="1"/>
</dbReference>
<dbReference type="PANTHER" id="PTHR33178:SF17">
    <property type="entry name" value="STRESS-RESPONSE A_B BARREL DOMAIN-CONTAINING PROTEIN"/>
    <property type="match status" value="1"/>
</dbReference>
<name>A0A6F8RNQ7_PENSQ</name>
<feature type="domain" description="Stress-response A/B barrel" evidence="2">
    <location>
        <begin position="3"/>
        <end position="101"/>
    </location>
</feature>
<dbReference type="PROSITE" id="PS51502">
    <property type="entry name" value="S_R_A_B_BARREL"/>
    <property type="match status" value="1"/>
</dbReference>
<accession>A0A6F8RNQ7</accession>
<dbReference type="EMBL" id="LC522971">
    <property type="protein sequence ID" value="BCA42575.1"/>
    <property type="molecule type" value="Genomic_DNA"/>
</dbReference>
<organism evidence="3">
    <name type="scientific">Penicillium sp</name>
    <dbReference type="NCBI Taxonomy" id="5081"/>
    <lineage>
        <taxon>Eukaryota</taxon>
        <taxon>Fungi</taxon>
        <taxon>Dikarya</taxon>
        <taxon>Ascomycota</taxon>
        <taxon>Pezizomycotina</taxon>
        <taxon>Eurotiomycetes</taxon>
        <taxon>Eurotiomycetidae</taxon>
        <taxon>Eurotiales</taxon>
        <taxon>Aspergillaceae</taxon>
        <taxon>Penicillium</taxon>
    </lineage>
</organism>
<dbReference type="InterPro" id="IPR013097">
    <property type="entry name" value="Dabb"/>
</dbReference>
<dbReference type="Gene3D" id="3.30.70.100">
    <property type="match status" value="1"/>
</dbReference>
<comment type="subunit">
    <text evidence="1">Homodimer.</text>
</comment>
<evidence type="ECO:0000259" key="2">
    <source>
        <dbReference type="PROSITE" id="PS51502"/>
    </source>
</evidence>
<proteinExistence type="predicted"/>
<dbReference type="SMART" id="SM00886">
    <property type="entry name" value="Dabb"/>
    <property type="match status" value="1"/>
</dbReference>
<dbReference type="AlphaFoldDB" id="A0A6F8RNQ7"/>